<organism evidence="5 6">
    <name type="scientific">Candidatus Beckwithbacteria bacterium RBG_13_42_9</name>
    <dbReference type="NCBI Taxonomy" id="1797457"/>
    <lineage>
        <taxon>Bacteria</taxon>
        <taxon>Candidatus Beckwithiibacteriota</taxon>
    </lineage>
</organism>
<protein>
    <recommendedName>
        <fullName evidence="4">PEP-utilising enzyme mobile domain-containing protein</fullName>
    </recommendedName>
</protein>
<evidence type="ECO:0000313" key="5">
    <source>
        <dbReference type="EMBL" id="OGD63709.1"/>
    </source>
</evidence>
<accession>A0A1F5E8G7</accession>
<evidence type="ECO:0000256" key="1">
    <source>
        <dbReference type="ARBA" id="ARBA00007837"/>
    </source>
</evidence>
<dbReference type="GO" id="GO:0005524">
    <property type="term" value="F:ATP binding"/>
    <property type="evidence" value="ECO:0007669"/>
    <property type="project" value="UniProtKB-KW"/>
</dbReference>
<evidence type="ECO:0000313" key="6">
    <source>
        <dbReference type="Proteomes" id="UP000177006"/>
    </source>
</evidence>
<dbReference type="EMBL" id="MEZK01000005">
    <property type="protein sequence ID" value="OGD63709.1"/>
    <property type="molecule type" value="Genomic_DNA"/>
</dbReference>
<dbReference type="PANTHER" id="PTHR43030">
    <property type="entry name" value="PHOSPHOENOLPYRUVATE SYNTHASE"/>
    <property type="match status" value="1"/>
</dbReference>
<evidence type="ECO:0000259" key="4">
    <source>
        <dbReference type="Pfam" id="PF00391"/>
    </source>
</evidence>
<reference evidence="5 6" key="1">
    <citation type="journal article" date="2016" name="Nat. Commun.">
        <title>Thousands of microbial genomes shed light on interconnected biogeochemical processes in an aquifer system.</title>
        <authorList>
            <person name="Anantharaman K."/>
            <person name="Brown C.T."/>
            <person name="Hug L.A."/>
            <person name="Sharon I."/>
            <person name="Castelle C.J."/>
            <person name="Probst A.J."/>
            <person name="Thomas B.C."/>
            <person name="Singh A."/>
            <person name="Wilkins M.J."/>
            <person name="Karaoz U."/>
            <person name="Brodie E.L."/>
            <person name="Williams K.H."/>
            <person name="Hubbard S.S."/>
            <person name="Banfield J.F."/>
        </authorList>
    </citation>
    <scope>NUCLEOTIDE SEQUENCE [LARGE SCALE GENOMIC DNA]</scope>
</reference>
<dbReference type="InterPro" id="IPR036637">
    <property type="entry name" value="Phosphohistidine_dom_sf"/>
</dbReference>
<evidence type="ECO:0000256" key="2">
    <source>
        <dbReference type="ARBA" id="ARBA00022741"/>
    </source>
</evidence>
<name>A0A1F5E8G7_9BACT</name>
<evidence type="ECO:0000256" key="3">
    <source>
        <dbReference type="ARBA" id="ARBA00022840"/>
    </source>
</evidence>
<dbReference type="Proteomes" id="UP000177006">
    <property type="component" value="Unassembled WGS sequence"/>
</dbReference>
<dbReference type="STRING" id="1797457.A2160_03420"/>
<proteinExistence type="inferred from homology"/>
<comment type="caution">
    <text evidence="5">The sequence shown here is derived from an EMBL/GenBank/DDBJ whole genome shotgun (WGS) entry which is preliminary data.</text>
</comment>
<dbReference type="GO" id="GO:0008986">
    <property type="term" value="F:pyruvate, water dikinase activity"/>
    <property type="evidence" value="ECO:0007669"/>
    <property type="project" value="InterPro"/>
</dbReference>
<dbReference type="AlphaFoldDB" id="A0A1F5E8G7"/>
<feature type="domain" description="PEP-utilising enzyme mobile" evidence="4">
    <location>
        <begin position="344"/>
        <end position="382"/>
    </location>
</feature>
<dbReference type="InterPro" id="IPR008279">
    <property type="entry name" value="PEP-util_enz_mobile_dom"/>
</dbReference>
<feature type="domain" description="PEP-utilising enzyme mobile" evidence="4">
    <location>
        <begin position="269"/>
        <end position="339"/>
    </location>
</feature>
<dbReference type="Gene3D" id="3.50.30.10">
    <property type="entry name" value="Phosphohistidine domain"/>
    <property type="match status" value="2"/>
</dbReference>
<dbReference type="Pfam" id="PF00391">
    <property type="entry name" value="PEP-utilizers"/>
    <property type="match status" value="2"/>
</dbReference>
<keyword evidence="3" id="KW-0067">ATP-binding</keyword>
<dbReference type="InterPro" id="IPR006319">
    <property type="entry name" value="PEP_synth"/>
</dbReference>
<dbReference type="PANTHER" id="PTHR43030:SF1">
    <property type="entry name" value="PHOSPHOENOLPYRUVATE SYNTHASE"/>
    <property type="match status" value="1"/>
</dbReference>
<dbReference type="SUPFAM" id="SSF52009">
    <property type="entry name" value="Phosphohistidine domain"/>
    <property type="match status" value="2"/>
</dbReference>
<keyword evidence="2" id="KW-0547">Nucleotide-binding</keyword>
<gene>
    <name evidence="5" type="ORF">A2160_03420</name>
</gene>
<comment type="similarity">
    <text evidence="1">Belongs to the PEP-utilizing enzyme family.</text>
</comment>
<sequence length="407" mass="46817">MATQLAKYDKLFSRDFSLPSVEAWVRGESINPKGWTEEKQPYLPYIITERSDDTVHFYYDLQGVNWIQNLLIKLAKQDKRFIPKIEKTVIEKLSFIRPIYEKEEPIDFIDLIRFLKELEKGYPWFEAMWWFFQMDDASKTEELGLEGLGKVRSLTDRLCNSSDTVIRKSLLKIFPDLGRFSSSLLTNEIISKKIPTKEELLKRDAGYFFTNDQLIVEAGKPTIEKMFKIEFKSKTIKKVRQLNGIVAYQGIVRGFVRRVMGHKQIDNVKEGEILISPMTIPDFVPAMRKVAAIVTDEGGMLCHAAIVAREFKKPTVVGTQVATKRLKDGDIVEVNATEGKVNLICHAAIIANQLKKPCIVGTHFATDLFEDGDYIEVNADKGIIRLLNKKSRRNRFKKNLPWNSLFK</sequence>